<keyword evidence="1" id="KW-0472">Membrane</keyword>
<dbReference type="KEGG" id="css:Cst_c18880"/>
<sequence>MKNQKRVKTFVLSITGAGNRIFPLASYRNKICRSIQHRLPTPDRLLNDGTAKYLFLQKPASFVSTKTPYFTHSRTFLLKNSSTVSWDTEQTLSSTATQTPFRHSPIQKVPASSTLSSRLYLRIRRLNSSTTWREPLMWHDEPIHTVIFIFLFSLFIIFIMSPGIKISLPGYSHKPTGKHVSIYL</sequence>
<evidence type="ECO:0000313" key="2">
    <source>
        <dbReference type="EMBL" id="AGC68865.1"/>
    </source>
</evidence>
<keyword evidence="1" id="KW-0812">Transmembrane</keyword>
<dbReference type="EMBL" id="CP004044">
    <property type="protein sequence ID" value="AGC68865.1"/>
    <property type="molecule type" value="Genomic_DNA"/>
</dbReference>
<evidence type="ECO:0000313" key="3">
    <source>
        <dbReference type="Proteomes" id="UP000011220"/>
    </source>
</evidence>
<reference evidence="2 3" key="1">
    <citation type="journal article" date="2013" name="Genome Announc.">
        <title>Complete genome sequence of Clostridium stercorarium subsp. stercorarium strain DSM 8532, a thermophilic degrader of plant cell wall fibers.</title>
        <authorList>
            <person name="Poehlein A."/>
            <person name="Zverlov V.V."/>
            <person name="Daniel R."/>
            <person name="Schwarz W.H."/>
            <person name="Liebl W."/>
        </authorList>
    </citation>
    <scope>NUCLEOTIDE SEQUENCE [LARGE SCALE GENOMIC DNA]</scope>
    <source>
        <strain evidence="3">ATCC 35414 / DSM 8532 / NCIMB 11754</strain>
    </source>
</reference>
<dbReference type="PATRIC" id="fig|1121335.3.peg.1887"/>
<keyword evidence="3" id="KW-1185">Reference proteome</keyword>
<name>L7VL30_THES1</name>
<gene>
    <name evidence="2" type="ordered locus">Cst_c18880</name>
</gene>
<keyword evidence="1" id="KW-1133">Transmembrane helix</keyword>
<protein>
    <submittedName>
        <fullName evidence="2">Uncharacterized protein</fullName>
    </submittedName>
</protein>
<proteinExistence type="predicted"/>
<organism evidence="2 3">
    <name type="scientific">Thermoclostridium stercorarium (strain ATCC 35414 / DSM 8532 / NCIMB 11754)</name>
    <name type="common">Clostridium stercorarium</name>
    <dbReference type="NCBI Taxonomy" id="1121335"/>
    <lineage>
        <taxon>Bacteria</taxon>
        <taxon>Bacillati</taxon>
        <taxon>Bacillota</taxon>
        <taxon>Clostridia</taxon>
        <taxon>Eubacteriales</taxon>
        <taxon>Oscillospiraceae</taxon>
        <taxon>Thermoclostridium</taxon>
    </lineage>
</organism>
<feature type="transmembrane region" description="Helical" evidence="1">
    <location>
        <begin position="143"/>
        <end position="164"/>
    </location>
</feature>
<dbReference type="AlphaFoldDB" id="L7VL30"/>
<dbReference type="Proteomes" id="UP000011220">
    <property type="component" value="Chromosome"/>
</dbReference>
<evidence type="ECO:0000256" key="1">
    <source>
        <dbReference type="SAM" id="Phobius"/>
    </source>
</evidence>
<accession>L7VL30</accession>